<dbReference type="SUPFAM" id="SSF50022">
    <property type="entry name" value="ISP domain"/>
    <property type="match status" value="1"/>
</dbReference>
<name>A0A2S9PVH9_9ACTN</name>
<dbReference type="InterPro" id="IPR017941">
    <property type="entry name" value="Rieske_2Fe-2S"/>
</dbReference>
<comment type="function">
    <text evidence="1">Iron-sulfur subunit of the cytochrome bc1 complex, an essential component of the respiratory electron transport chain required for ATP synthesis. The bc1 complex catalyzes the oxidation of menaquinol and the reduction of cytochrome c in the respiratory chain. The bc1 complex operates through a Q-cycle mechanism that couples electron transfer to generation of the proton gradient that drives ATP synthesis.</text>
</comment>
<keyword evidence="6" id="KW-0411">Iron-sulfur</keyword>
<dbReference type="EMBL" id="PVLV01000206">
    <property type="protein sequence ID" value="PRH78436.1"/>
    <property type="molecule type" value="Genomic_DNA"/>
</dbReference>
<sequence length="142" mass="14124">MSGSSTARRTVLKGAALAGAAGLGAAACSTDSKVGHAENPTPTAPVELGAADAVPVGGARLYREQRLVVSCPAKGSYKAFSAQCTHAGCVLDKVEENEGNCPCHGSRFDVTTGQAVKGPATAPLPVVPVRVEGGRLVAGPDA</sequence>
<dbReference type="PRINTS" id="PR00162">
    <property type="entry name" value="RIESKE"/>
</dbReference>
<evidence type="ECO:0000256" key="6">
    <source>
        <dbReference type="ARBA" id="ARBA00023014"/>
    </source>
</evidence>
<dbReference type="AlphaFoldDB" id="A0A2S9PVH9"/>
<evidence type="ECO:0000256" key="8">
    <source>
        <dbReference type="ARBA" id="ARBA00029586"/>
    </source>
</evidence>
<evidence type="ECO:0000256" key="5">
    <source>
        <dbReference type="ARBA" id="ARBA00023004"/>
    </source>
</evidence>
<keyword evidence="3" id="KW-0001">2Fe-2S</keyword>
<dbReference type="GO" id="GO:0051537">
    <property type="term" value="F:2 iron, 2 sulfur cluster binding"/>
    <property type="evidence" value="ECO:0007669"/>
    <property type="project" value="UniProtKB-KW"/>
</dbReference>
<keyword evidence="5" id="KW-0408">Iron</keyword>
<evidence type="ECO:0000313" key="11">
    <source>
        <dbReference type="EMBL" id="PRH78436.1"/>
    </source>
</evidence>
<dbReference type="InterPro" id="IPR006311">
    <property type="entry name" value="TAT_signal"/>
</dbReference>
<proteinExistence type="predicted"/>
<keyword evidence="4" id="KW-0479">Metal-binding</keyword>
<protein>
    <recommendedName>
        <fullName evidence="2">Cytochrome bc1 complex Rieske iron-sulfur subunit</fullName>
    </recommendedName>
    <alternativeName>
        <fullName evidence="8">Cytochrome bc1 reductase complex subunit QcrA</fullName>
    </alternativeName>
</protein>
<dbReference type="CDD" id="cd03467">
    <property type="entry name" value="Rieske"/>
    <property type="match status" value="1"/>
</dbReference>
<dbReference type="Gene3D" id="2.102.10.10">
    <property type="entry name" value="Rieske [2Fe-2S] iron-sulphur domain"/>
    <property type="match status" value="1"/>
</dbReference>
<evidence type="ECO:0000313" key="12">
    <source>
        <dbReference type="Proteomes" id="UP000239322"/>
    </source>
</evidence>
<dbReference type="InterPro" id="IPR036922">
    <property type="entry name" value="Rieske_2Fe-2S_sf"/>
</dbReference>
<dbReference type="InterPro" id="IPR014349">
    <property type="entry name" value="Rieske_Fe-S_prot"/>
</dbReference>
<evidence type="ECO:0000256" key="1">
    <source>
        <dbReference type="ARBA" id="ARBA00002494"/>
    </source>
</evidence>
<accession>A0A2S9PVH9</accession>
<dbReference type="RefSeq" id="WP_105869408.1">
    <property type="nucleotide sequence ID" value="NZ_PVLV01000206.1"/>
</dbReference>
<keyword evidence="7" id="KW-1015">Disulfide bond</keyword>
<keyword evidence="12" id="KW-1185">Reference proteome</keyword>
<evidence type="ECO:0000256" key="7">
    <source>
        <dbReference type="ARBA" id="ARBA00023157"/>
    </source>
</evidence>
<dbReference type="OrthoDB" id="25106at2"/>
<dbReference type="GO" id="GO:0016020">
    <property type="term" value="C:membrane"/>
    <property type="evidence" value="ECO:0007669"/>
    <property type="project" value="InterPro"/>
</dbReference>
<evidence type="ECO:0000256" key="2">
    <source>
        <dbReference type="ARBA" id="ARBA00015816"/>
    </source>
</evidence>
<dbReference type="FunFam" id="2.102.10.10:FF:000016">
    <property type="entry name" value="Nitrite reductase/ring-hydroxylating ferredoxin subunit"/>
    <property type="match status" value="1"/>
</dbReference>
<evidence type="ECO:0000256" key="9">
    <source>
        <dbReference type="ARBA" id="ARBA00034078"/>
    </source>
</evidence>
<gene>
    <name evidence="11" type="ORF">C6N75_14930</name>
</gene>
<comment type="caution">
    <text evidence="11">The sequence shown here is derived from an EMBL/GenBank/DDBJ whole genome shotgun (WGS) entry which is preliminary data.</text>
</comment>
<evidence type="ECO:0000256" key="4">
    <source>
        <dbReference type="ARBA" id="ARBA00022723"/>
    </source>
</evidence>
<feature type="domain" description="Rieske" evidence="10">
    <location>
        <begin position="45"/>
        <end position="138"/>
    </location>
</feature>
<dbReference type="GO" id="GO:0046872">
    <property type="term" value="F:metal ion binding"/>
    <property type="evidence" value="ECO:0007669"/>
    <property type="project" value="UniProtKB-KW"/>
</dbReference>
<dbReference type="GO" id="GO:0016705">
    <property type="term" value="F:oxidoreductase activity, acting on paired donors, with incorporation or reduction of molecular oxygen"/>
    <property type="evidence" value="ECO:0007669"/>
    <property type="project" value="UniProtKB-ARBA"/>
</dbReference>
<dbReference type="Proteomes" id="UP000239322">
    <property type="component" value="Unassembled WGS sequence"/>
</dbReference>
<dbReference type="InterPro" id="IPR005805">
    <property type="entry name" value="Rieske_Fe-S_prot_C"/>
</dbReference>
<reference evidence="11 12" key="1">
    <citation type="submission" date="2018-03" db="EMBL/GenBank/DDBJ databases">
        <title>Novel Streptomyces sp. from soil.</title>
        <authorList>
            <person name="Tan G.Y.A."/>
            <person name="Lee Z.Y."/>
        </authorList>
    </citation>
    <scope>NUCLEOTIDE SEQUENCE [LARGE SCALE GENOMIC DNA]</scope>
    <source>
        <strain evidence="11 12">ST5x</strain>
    </source>
</reference>
<evidence type="ECO:0000259" key="10">
    <source>
        <dbReference type="PROSITE" id="PS51296"/>
    </source>
</evidence>
<evidence type="ECO:0000256" key="3">
    <source>
        <dbReference type="ARBA" id="ARBA00022714"/>
    </source>
</evidence>
<dbReference type="PANTHER" id="PTHR10134">
    <property type="entry name" value="CYTOCHROME B-C1 COMPLEX SUBUNIT RIESKE, MITOCHONDRIAL"/>
    <property type="match status" value="1"/>
</dbReference>
<dbReference type="Pfam" id="PF00355">
    <property type="entry name" value="Rieske"/>
    <property type="match status" value="1"/>
</dbReference>
<organism evidence="11 12">
    <name type="scientific">Streptomyces solincola</name>
    <dbReference type="NCBI Taxonomy" id="2100817"/>
    <lineage>
        <taxon>Bacteria</taxon>
        <taxon>Bacillati</taxon>
        <taxon>Actinomycetota</taxon>
        <taxon>Actinomycetes</taxon>
        <taxon>Kitasatosporales</taxon>
        <taxon>Streptomycetaceae</taxon>
        <taxon>Streptomyces</taxon>
    </lineage>
</organism>
<dbReference type="PROSITE" id="PS51296">
    <property type="entry name" value="RIESKE"/>
    <property type="match status" value="1"/>
</dbReference>
<dbReference type="GO" id="GO:0004497">
    <property type="term" value="F:monooxygenase activity"/>
    <property type="evidence" value="ECO:0007669"/>
    <property type="project" value="UniProtKB-ARBA"/>
</dbReference>
<dbReference type="PROSITE" id="PS51318">
    <property type="entry name" value="TAT"/>
    <property type="match status" value="1"/>
</dbReference>
<comment type="cofactor">
    <cofactor evidence="9">
        <name>[2Fe-2S] cluster</name>
        <dbReference type="ChEBI" id="CHEBI:190135"/>
    </cofactor>
</comment>